<feature type="domain" description="F-box associated beta-propeller type 3" evidence="2">
    <location>
        <begin position="81"/>
        <end position="202"/>
    </location>
</feature>
<dbReference type="PANTHER" id="PTHR31672">
    <property type="entry name" value="BNACNNG10540D PROTEIN"/>
    <property type="match status" value="1"/>
</dbReference>
<dbReference type="Gramene" id="OBART01G40950.1">
    <property type="protein sequence ID" value="OBART01G40950.1"/>
    <property type="gene ID" value="OBART01G40950"/>
</dbReference>
<dbReference type="eggNOG" id="ENOG502SX3T">
    <property type="taxonomic scope" value="Eukaryota"/>
</dbReference>
<reference evidence="3" key="1">
    <citation type="journal article" date="2009" name="Rice">
        <title>De Novo Next Generation Sequencing of Plant Genomes.</title>
        <authorList>
            <person name="Rounsley S."/>
            <person name="Marri P.R."/>
            <person name="Yu Y."/>
            <person name="He R."/>
            <person name="Sisneros N."/>
            <person name="Goicoechea J.L."/>
            <person name="Lee S.J."/>
            <person name="Angelova A."/>
            <person name="Kudrna D."/>
            <person name="Luo M."/>
            <person name="Affourtit J."/>
            <person name="Desany B."/>
            <person name="Knight J."/>
            <person name="Niazi F."/>
            <person name="Egholm M."/>
            <person name="Wing R.A."/>
        </authorList>
    </citation>
    <scope>NUCLEOTIDE SEQUENCE [LARGE SCALE GENOMIC DNA]</scope>
    <source>
        <strain evidence="3">cv. IRGC 105608</strain>
    </source>
</reference>
<evidence type="ECO:0000313" key="4">
    <source>
        <dbReference type="Proteomes" id="UP000026960"/>
    </source>
</evidence>
<feature type="region of interest" description="Disordered" evidence="1">
    <location>
        <begin position="1"/>
        <end position="45"/>
    </location>
</feature>
<proteinExistence type="predicted"/>
<evidence type="ECO:0000259" key="2">
    <source>
        <dbReference type="Pfam" id="PF08268"/>
    </source>
</evidence>
<sequence>MDTEISGAERPRSDTALHSHPRLSRSGQWARSMRKAAEPTLQSPESTCRIKGNDWILTTKLRVDADVAHHEPHVLSTGVGSTTGLGYDTATGEHKVVRLFKRRDGGEYSCEVYTQGAGGWRRGVGRVPPCAANLLPALPPVFVDGYLYWLLRPDGPGEEPIHRVLSFSMGAEQFGWVYVPPRLSSRICHLADLDGSLCAVYDNRLFGRVVVHARHGPRCRSSSRSRRRYLAGATFAPGQCGHRVIEIDSSTPSRRSAKPSDVATPLGSAARAMLAHEQMPIAHSVPTVQGSRAQEQPVQRIDRRFEGVSFPLRSMLCLEINFQLYSEV</sequence>
<accession>A0A0D3EXK0</accession>
<dbReference type="HOGENOM" id="CLU_848292_0_0_1"/>
<dbReference type="Proteomes" id="UP000026960">
    <property type="component" value="Chromosome 1"/>
</dbReference>
<dbReference type="Pfam" id="PF08268">
    <property type="entry name" value="FBA_3"/>
    <property type="match status" value="1"/>
</dbReference>
<dbReference type="InterPro" id="IPR013187">
    <property type="entry name" value="F-box-assoc_dom_typ3"/>
</dbReference>
<evidence type="ECO:0000313" key="3">
    <source>
        <dbReference type="EnsemblPlants" id="OBART01G40950.1"/>
    </source>
</evidence>
<dbReference type="PANTHER" id="PTHR31672:SF2">
    <property type="entry name" value="F-BOX DOMAIN-CONTAINING PROTEIN"/>
    <property type="match status" value="1"/>
</dbReference>
<dbReference type="InterPro" id="IPR017451">
    <property type="entry name" value="F-box-assoc_interact_dom"/>
</dbReference>
<dbReference type="EnsemblPlants" id="OBART01G40950.1">
    <property type="protein sequence ID" value="OBART01G40950.1"/>
    <property type="gene ID" value="OBART01G40950"/>
</dbReference>
<dbReference type="InterPro" id="IPR050796">
    <property type="entry name" value="SCF_F-box_component"/>
</dbReference>
<keyword evidence="4" id="KW-1185">Reference proteome</keyword>
<reference evidence="3" key="2">
    <citation type="submission" date="2015-03" db="UniProtKB">
        <authorList>
            <consortium name="EnsemblPlants"/>
        </authorList>
    </citation>
    <scope>IDENTIFICATION</scope>
</reference>
<dbReference type="AlphaFoldDB" id="A0A0D3EXK0"/>
<dbReference type="STRING" id="65489.A0A0D3EXK0"/>
<feature type="compositionally biased region" description="Basic and acidic residues" evidence="1">
    <location>
        <begin position="7"/>
        <end position="17"/>
    </location>
</feature>
<protein>
    <recommendedName>
        <fullName evidence="2">F-box associated beta-propeller type 3 domain-containing protein</fullName>
    </recommendedName>
</protein>
<name>A0A0D3EXK0_9ORYZ</name>
<dbReference type="NCBIfam" id="TIGR01640">
    <property type="entry name" value="F_box_assoc_1"/>
    <property type="match status" value="1"/>
</dbReference>
<dbReference type="PaxDb" id="65489-OBART01G40950.1"/>
<organism evidence="3">
    <name type="scientific">Oryza barthii</name>
    <dbReference type="NCBI Taxonomy" id="65489"/>
    <lineage>
        <taxon>Eukaryota</taxon>
        <taxon>Viridiplantae</taxon>
        <taxon>Streptophyta</taxon>
        <taxon>Embryophyta</taxon>
        <taxon>Tracheophyta</taxon>
        <taxon>Spermatophyta</taxon>
        <taxon>Magnoliopsida</taxon>
        <taxon>Liliopsida</taxon>
        <taxon>Poales</taxon>
        <taxon>Poaceae</taxon>
        <taxon>BOP clade</taxon>
        <taxon>Oryzoideae</taxon>
        <taxon>Oryzeae</taxon>
        <taxon>Oryzinae</taxon>
        <taxon>Oryza</taxon>
    </lineage>
</organism>
<evidence type="ECO:0000256" key="1">
    <source>
        <dbReference type="SAM" id="MobiDB-lite"/>
    </source>
</evidence>